<keyword evidence="1" id="KW-0863">Zinc-finger</keyword>
<name>A0A139A688_GONPJ</name>
<dbReference type="Proteomes" id="UP000070544">
    <property type="component" value="Unassembled WGS sequence"/>
</dbReference>
<dbReference type="OrthoDB" id="10018191at2759"/>
<evidence type="ECO:0000313" key="4">
    <source>
        <dbReference type="EMBL" id="KXS12271.1"/>
    </source>
</evidence>
<evidence type="ECO:0000256" key="2">
    <source>
        <dbReference type="SAM" id="MobiDB-lite"/>
    </source>
</evidence>
<evidence type="ECO:0000256" key="1">
    <source>
        <dbReference type="PROSITE-ProRule" id="PRU00042"/>
    </source>
</evidence>
<proteinExistence type="predicted"/>
<keyword evidence="5" id="KW-1185">Reference proteome</keyword>
<dbReference type="Gene3D" id="3.30.160.60">
    <property type="entry name" value="Classic Zinc Finger"/>
    <property type="match status" value="1"/>
</dbReference>
<keyword evidence="1" id="KW-0479">Metal-binding</keyword>
<dbReference type="InterPro" id="IPR036236">
    <property type="entry name" value="Znf_C2H2_sf"/>
</dbReference>
<reference evidence="4 5" key="1">
    <citation type="journal article" date="2015" name="Genome Biol. Evol.">
        <title>Phylogenomic analyses indicate that early fungi evolved digesting cell walls of algal ancestors of land plants.</title>
        <authorList>
            <person name="Chang Y."/>
            <person name="Wang S."/>
            <person name="Sekimoto S."/>
            <person name="Aerts A.L."/>
            <person name="Choi C."/>
            <person name="Clum A."/>
            <person name="LaButti K.M."/>
            <person name="Lindquist E.A."/>
            <person name="Yee Ngan C."/>
            <person name="Ohm R.A."/>
            <person name="Salamov A.A."/>
            <person name="Grigoriev I.V."/>
            <person name="Spatafora J.W."/>
            <person name="Berbee M.L."/>
        </authorList>
    </citation>
    <scope>NUCLEOTIDE SEQUENCE [LARGE SCALE GENOMIC DNA]</scope>
    <source>
        <strain evidence="4 5">JEL478</strain>
    </source>
</reference>
<evidence type="ECO:0000313" key="5">
    <source>
        <dbReference type="Proteomes" id="UP000070544"/>
    </source>
</evidence>
<dbReference type="EMBL" id="KQ965789">
    <property type="protein sequence ID" value="KXS12271.1"/>
    <property type="molecule type" value="Genomic_DNA"/>
</dbReference>
<gene>
    <name evidence="4" type="ORF">M427DRAFT_398189</name>
</gene>
<protein>
    <recommendedName>
        <fullName evidence="3">C2H2-type domain-containing protein</fullName>
    </recommendedName>
</protein>
<dbReference type="InterPro" id="IPR013087">
    <property type="entry name" value="Znf_C2H2_type"/>
</dbReference>
<dbReference type="AlphaFoldDB" id="A0A139A688"/>
<organism evidence="4 5">
    <name type="scientific">Gonapodya prolifera (strain JEL478)</name>
    <name type="common">Monoblepharis prolifera</name>
    <dbReference type="NCBI Taxonomy" id="1344416"/>
    <lineage>
        <taxon>Eukaryota</taxon>
        <taxon>Fungi</taxon>
        <taxon>Fungi incertae sedis</taxon>
        <taxon>Chytridiomycota</taxon>
        <taxon>Chytridiomycota incertae sedis</taxon>
        <taxon>Monoblepharidomycetes</taxon>
        <taxon>Monoblepharidales</taxon>
        <taxon>Gonapodyaceae</taxon>
        <taxon>Gonapodya</taxon>
    </lineage>
</organism>
<keyword evidence="1" id="KW-0862">Zinc</keyword>
<sequence>MKAPSVASRSRRKSDETTGGFPGRGMIQIHVLEGAVNASSHKRSTRERTYQCLDCRKLFTRKDVMNRHRQRTCSDGLRRTEENQGTDTNISC</sequence>
<dbReference type="GO" id="GO:0008270">
    <property type="term" value="F:zinc ion binding"/>
    <property type="evidence" value="ECO:0007669"/>
    <property type="project" value="UniProtKB-KW"/>
</dbReference>
<dbReference type="PROSITE" id="PS50157">
    <property type="entry name" value="ZINC_FINGER_C2H2_2"/>
    <property type="match status" value="1"/>
</dbReference>
<feature type="domain" description="C2H2-type" evidence="3">
    <location>
        <begin position="50"/>
        <end position="79"/>
    </location>
</feature>
<feature type="region of interest" description="Disordered" evidence="2">
    <location>
        <begin position="1"/>
        <end position="25"/>
    </location>
</feature>
<accession>A0A139A688</accession>
<dbReference type="SUPFAM" id="SSF57667">
    <property type="entry name" value="beta-beta-alpha zinc fingers"/>
    <property type="match status" value="1"/>
</dbReference>
<evidence type="ECO:0000259" key="3">
    <source>
        <dbReference type="PROSITE" id="PS50157"/>
    </source>
</evidence>